<dbReference type="InterPro" id="IPR026636">
    <property type="entry name" value="MPHOSPH9"/>
</dbReference>
<feature type="compositionally biased region" description="Basic and acidic residues" evidence="2">
    <location>
        <begin position="1224"/>
        <end position="1241"/>
    </location>
</feature>
<feature type="region of interest" description="Disordered" evidence="2">
    <location>
        <begin position="1119"/>
        <end position="1314"/>
    </location>
</feature>
<feature type="region of interest" description="Disordered" evidence="2">
    <location>
        <begin position="1"/>
        <end position="22"/>
    </location>
</feature>
<evidence type="ECO:0000256" key="2">
    <source>
        <dbReference type="SAM" id="MobiDB-lite"/>
    </source>
</evidence>
<dbReference type="PANTHER" id="PTHR14926:SF1">
    <property type="entry name" value="M-PHASE PHOSPHOPROTEIN 9"/>
    <property type="match status" value="1"/>
</dbReference>
<organism evidence="4 5">
    <name type="scientific">Eptatretus burgeri</name>
    <name type="common">Inshore hagfish</name>
    <dbReference type="NCBI Taxonomy" id="7764"/>
    <lineage>
        <taxon>Eukaryota</taxon>
        <taxon>Metazoa</taxon>
        <taxon>Chordata</taxon>
        <taxon>Craniata</taxon>
        <taxon>Vertebrata</taxon>
        <taxon>Cyclostomata</taxon>
        <taxon>Myxini</taxon>
        <taxon>Myxiniformes</taxon>
        <taxon>Myxinidae</taxon>
        <taxon>Eptatretinae</taxon>
        <taxon>Eptatretus</taxon>
    </lineage>
</organism>
<feature type="compositionally biased region" description="Polar residues" evidence="2">
    <location>
        <begin position="1126"/>
        <end position="1135"/>
    </location>
</feature>
<evidence type="ECO:0000313" key="4">
    <source>
        <dbReference type="Ensembl" id="ENSEBUP00000027225.1"/>
    </source>
</evidence>
<evidence type="ECO:0000313" key="5">
    <source>
        <dbReference type="Proteomes" id="UP000694388"/>
    </source>
</evidence>
<proteinExistence type="predicted"/>
<accession>A0A8C4RDS1</accession>
<feature type="domain" description="Ig-like" evidence="3">
    <location>
        <begin position="716"/>
        <end position="878"/>
    </location>
</feature>
<name>A0A8C4RDS1_EPTBU</name>
<feature type="coiled-coil region" evidence="1">
    <location>
        <begin position="944"/>
        <end position="1093"/>
    </location>
</feature>
<feature type="compositionally biased region" description="Polar residues" evidence="2">
    <location>
        <begin position="1245"/>
        <end position="1261"/>
    </location>
</feature>
<dbReference type="Ensembl" id="ENSEBUT00000027800.1">
    <property type="protein sequence ID" value="ENSEBUP00000027225.1"/>
    <property type="gene ID" value="ENSEBUG00000016691.1"/>
</dbReference>
<keyword evidence="5" id="KW-1185">Reference proteome</keyword>
<keyword evidence="1" id="KW-0175">Coiled coil</keyword>
<feature type="region of interest" description="Disordered" evidence="2">
    <location>
        <begin position="563"/>
        <end position="668"/>
    </location>
</feature>
<feature type="compositionally biased region" description="Polar residues" evidence="2">
    <location>
        <begin position="622"/>
        <end position="637"/>
    </location>
</feature>
<dbReference type="SUPFAM" id="SSF57997">
    <property type="entry name" value="Tropomyosin"/>
    <property type="match status" value="1"/>
</dbReference>
<dbReference type="InterPro" id="IPR007110">
    <property type="entry name" value="Ig-like_dom"/>
</dbReference>
<dbReference type="PANTHER" id="PTHR14926">
    <property type="entry name" value="M-PHASE PHOSPHOPROTEIN 9"/>
    <property type="match status" value="1"/>
</dbReference>
<feature type="compositionally biased region" description="Basic and acidic residues" evidence="2">
    <location>
        <begin position="641"/>
        <end position="650"/>
    </location>
</feature>
<dbReference type="Proteomes" id="UP000694388">
    <property type="component" value="Unplaced"/>
</dbReference>
<feature type="compositionally biased region" description="Basic and acidic residues" evidence="2">
    <location>
        <begin position="586"/>
        <end position="598"/>
    </location>
</feature>
<evidence type="ECO:0000259" key="3">
    <source>
        <dbReference type="PROSITE" id="PS50835"/>
    </source>
</evidence>
<dbReference type="PROSITE" id="PS50835">
    <property type="entry name" value="IG_LIKE"/>
    <property type="match status" value="1"/>
</dbReference>
<reference evidence="4" key="1">
    <citation type="submission" date="2025-05" db="UniProtKB">
        <authorList>
            <consortium name="Ensembl"/>
        </authorList>
    </citation>
    <scope>IDENTIFICATION</scope>
</reference>
<dbReference type="GeneTree" id="ENSGT00500000044984"/>
<dbReference type="Ensembl" id="ENSEBUT00000027775.1">
    <property type="protein sequence ID" value="ENSEBUP00000027200.1"/>
    <property type="gene ID" value="ENSEBUG00000016691.1"/>
</dbReference>
<protein>
    <recommendedName>
        <fullName evidence="3">Ig-like domain-containing protein</fullName>
    </recommendedName>
</protein>
<feature type="compositionally biased region" description="Basic and acidic residues" evidence="2">
    <location>
        <begin position="1158"/>
        <end position="1171"/>
    </location>
</feature>
<sequence length="1327" mass="144858">MMSTEQIQGSFAEESSPTQLKSSLLLPGTRVCSGALATDVLSEGPDKERLLIDLSAPNAAPSPRLWAPSVGSLNSQVASQQSEPSWEMLNRPGGVSNEEVHCAVLDVLSVDGHDSQPDQPLSALLQDLLSNQPEKVDDTDSVSIPEERWVQLFQLMERQHNEKMIEQHEQHNQQIQLLQSQMTSPKLPIRDDRGVQKTDHLVDKPQGPSGCLSLSEVGPPVSSSGVHQCSVRETVLCCFRTQDEAILRSSQPHPGHLSRNCANQVTVSAMTEPHSIFQQIITVEALPCIASSLNDETEFESSQQCRNLQLCVQKQTDKQGGPVEPQGEPTEIGNDISSASEEDIGIEGTLSLDDCTVYCSAASTLKPLEMHAATESLNGTSEFAAVILTSADREEVTSQGSSPELMTVTSNEQELKPIACGSANDNTAVVQGLQEQLISASSDTSTEGKADLPLIGSEEAASSAAVLTVHTSASQTEGEQDDNGPMENATHLASLLGVVGSCNVLDPEGGCGNTSGETCSLEEGNPLRVTSHVYNGSCNEVVTFSQEILNQCRPFTSWAERQKRCRSKDRQADTENVASLEGKVMPSEKHLQSDHGNDVEPTEVTTPKEAWQPDIPDGPFVSSYTDKSNSPSRTVSLDSLCHNESDDRPEPAGSIVHEGKSSDLPTTSCTQANQCPNSAVQTFSMSSLPSQISSSPTPSLHASLPLSGPQIPTHLPSLQLVTPASSTSLPPQQGDSLSLNCSLRDLFHGRRTQSLKENSCDIEGFWLGAAAHPPLQVRPIENPQQVKQQGNLSNSLFYTSPSQHGHFVPLVGNMSRMSCPSQSESSVLGSSASVVGVSANHREVIEEELQLSHPVFIHPGQEGSNYACSLDDSEATVTTLESCDPVQLSRLRVFLREKHTRHLSDVRAYYEAELAALTEQLAHRDASSSHRDTALTVTGLSERCKEAEKALHSATLRIHDLESRNRDLERELGAWPERYDTAVQATHMMQRTLEEVRTRCEREEHAAKALRTRVREVERAYNDLYHSADNREERSHRERRMLQDLLAEYETLTKENAHMKETLRSTENRLIDANDETAELKRLNSRLEVQIKQIEHGRNLTHARGSDGISDLLHISISPSHRDGKASTNCSPRHVSSNRRKWLTSPQEIPFATPNHQVEARMHSPPEKDGGSRSCDSPRSGSPDLGPVLRACQDLRDAEQTSSVANRSPGTHKHRSSKNSQGKSRPEHDGSCGEVNEEGRRHPSPITTPLSSWPTRRSSSVPPADRCQPAVLGKQTASISASPRKDSHTAQQRDSVLPGYGQFHKKEEGQSARLRKSVINYGSMTFS</sequence>
<dbReference type="GO" id="GO:0005814">
    <property type="term" value="C:centriole"/>
    <property type="evidence" value="ECO:0007669"/>
    <property type="project" value="TreeGrafter"/>
</dbReference>
<feature type="compositionally biased region" description="Polar residues" evidence="2">
    <location>
        <begin position="1200"/>
        <end position="1209"/>
    </location>
</feature>
<evidence type="ECO:0000256" key="1">
    <source>
        <dbReference type="SAM" id="Coils"/>
    </source>
</evidence>